<dbReference type="EMBL" id="LDOT01000053">
    <property type="protein sequence ID" value="KLV01455.1"/>
    <property type="molecule type" value="Genomic_DNA"/>
</dbReference>
<organism evidence="2 3">
    <name type="scientific">Photobacterium aquae</name>
    <dbReference type="NCBI Taxonomy" id="1195763"/>
    <lineage>
        <taxon>Bacteria</taxon>
        <taxon>Pseudomonadati</taxon>
        <taxon>Pseudomonadota</taxon>
        <taxon>Gammaproteobacteria</taxon>
        <taxon>Vibrionales</taxon>
        <taxon>Vibrionaceae</taxon>
        <taxon>Photobacterium</taxon>
    </lineage>
</organism>
<feature type="compositionally biased region" description="Low complexity" evidence="1">
    <location>
        <begin position="24"/>
        <end position="34"/>
    </location>
</feature>
<evidence type="ECO:0000313" key="2">
    <source>
        <dbReference type="EMBL" id="KLV01455.1"/>
    </source>
</evidence>
<comment type="caution">
    <text evidence="2">The sequence shown here is derived from an EMBL/GenBank/DDBJ whole genome shotgun (WGS) entry which is preliminary data.</text>
</comment>
<evidence type="ECO:0000256" key="1">
    <source>
        <dbReference type="SAM" id="MobiDB-lite"/>
    </source>
</evidence>
<dbReference type="PATRIC" id="fig|1195763.3.peg.4742"/>
<dbReference type="RefSeq" id="WP_047881081.1">
    <property type="nucleotide sequence ID" value="NZ_LDOT01000053.1"/>
</dbReference>
<keyword evidence="3" id="KW-1185">Reference proteome</keyword>
<dbReference type="Proteomes" id="UP000036097">
    <property type="component" value="Unassembled WGS sequence"/>
</dbReference>
<proteinExistence type="predicted"/>
<feature type="region of interest" description="Disordered" evidence="1">
    <location>
        <begin position="24"/>
        <end position="57"/>
    </location>
</feature>
<dbReference type="AlphaFoldDB" id="A0A0J1GNY0"/>
<sequence length="128" mass="14115">MVFPLAWIIGGTVIGTVAYLCSDNSSDSSNSGSSHSEHDVEKKRRQAAYQQAQQANEAEFNAWQRRHGLHGLSADRLHESSDPILAEALAQLEQTSHHQQRLQEAAELEERLALISALQQALDVSRGN</sequence>
<gene>
    <name evidence="2" type="ORF">ABT56_22115</name>
</gene>
<feature type="compositionally biased region" description="Low complexity" evidence="1">
    <location>
        <begin position="47"/>
        <end position="57"/>
    </location>
</feature>
<accession>A0A0J1GNY0</accession>
<name>A0A0J1GNY0_9GAMM</name>
<reference evidence="2 3" key="1">
    <citation type="submission" date="2015-05" db="EMBL/GenBank/DDBJ databases">
        <title>Photobacterium galathea sp. nov.</title>
        <authorList>
            <person name="Machado H."/>
            <person name="Gram L."/>
        </authorList>
    </citation>
    <scope>NUCLEOTIDE SEQUENCE [LARGE SCALE GENOMIC DNA]</scope>
    <source>
        <strain evidence="2 3">CGMCC 1.12159</strain>
    </source>
</reference>
<protein>
    <submittedName>
        <fullName evidence="2">Uncharacterized protein</fullName>
    </submittedName>
</protein>
<evidence type="ECO:0000313" key="3">
    <source>
        <dbReference type="Proteomes" id="UP000036097"/>
    </source>
</evidence>